<dbReference type="STRING" id="103827.A0A0N5D4B4"/>
<dbReference type="InterPro" id="IPR018253">
    <property type="entry name" value="DnaJ_domain_CS"/>
</dbReference>
<evidence type="ECO:0000256" key="1">
    <source>
        <dbReference type="SAM" id="Coils"/>
    </source>
</evidence>
<dbReference type="PANTHER" id="PTHR44144:SF1">
    <property type="entry name" value="DNAJ HOMOLOG SUBFAMILY C MEMBER 9"/>
    <property type="match status" value="1"/>
</dbReference>
<evidence type="ECO:0000313" key="3">
    <source>
        <dbReference type="EMBL" id="VDN05286.1"/>
    </source>
</evidence>
<sequence length="254" mass="29978">MSFFYDMKQHFGTTNLYEVLNLGNLKVDGGKYSREEIKKAFFQLSLKFHPDRCHDKRLKSEVTAKFQILSRAYSVLSDPKKRTIYDETGIVDDEGNESDDGDWLLKWKSCFKKMTMDDIEQYVENYKNSNEERAAVKEAYIKHEGDMGKILNDILGVSYKDEDRLRGIIREMIKTGELKPLKFFVAESNKRKMKRKRAAEREEKEAKKLLDEITKKEGKLDLQSMIRNRQLKNAETFDEFCDYLVDKYAKKKKN</sequence>
<feature type="domain" description="J" evidence="2">
    <location>
        <begin position="15"/>
        <end position="89"/>
    </location>
</feature>
<dbReference type="AlphaFoldDB" id="A0A0N5D4B4"/>
<gene>
    <name evidence="3" type="ORF">TCLT_LOCUS7793</name>
</gene>
<dbReference type="InterPro" id="IPR056453">
    <property type="entry name" value="HTH_DNAJC9"/>
</dbReference>
<proteinExistence type="predicted"/>
<protein>
    <submittedName>
        <fullName evidence="5">J domain-containing protein</fullName>
    </submittedName>
</protein>
<dbReference type="InterPro" id="IPR036869">
    <property type="entry name" value="J_dom_sf"/>
</dbReference>
<dbReference type="InterPro" id="IPR001623">
    <property type="entry name" value="DnaJ_domain"/>
</dbReference>
<dbReference type="WBParaSite" id="TCLT_0000780401-mRNA-1">
    <property type="protein sequence ID" value="TCLT_0000780401-mRNA-1"/>
    <property type="gene ID" value="TCLT_0000780401"/>
</dbReference>
<dbReference type="Gene3D" id="1.10.287.110">
    <property type="entry name" value="DnaJ domain"/>
    <property type="match status" value="1"/>
</dbReference>
<reference evidence="3 4" key="2">
    <citation type="submission" date="2018-11" db="EMBL/GenBank/DDBJ databases">
        <authorList>
            <consortium name="Pathogen Informatics"/>
        </authorList>
    </citation>
    <scope>NUCLEOTIDE SEQUENCE [LARGE SCALE GENOMIC DNA]</scope>
</reference>
<dbReference type="Proteomes" id="UP000276776">
    <property type="component" value="Unassembled WGS sequence"/>
</dbReference>
<dbReference type="PANTHER" id="PTHR44144">
    <property type="entry name" value="DNAJ HOMOLOG SUBFAMILY C MEMBER 9"/>
    <property type="match status" value="1"/>
</dbReference>
<dbReference type="CDD" id="cd06257">
    <property type="entry name" value="DnaJ"/>
    <property type="match status" value="1"/>
</dbReference>
<dbReference type="GO" id="GO:0031072">
    <property type="term" value="F:heat shock protein binding"/>
    <property type="evidence" value="ECO:0007669"/>
    <property type="project" value="TreeGrafter"/>
</dbReference>
<keyword evidence="4" id="KW-1185">Reference proteome</keyword>
<dbReference type="SMART" id="SM00271">
    <property type="entry name" value="DnaJ"/>
    <property type="match status" value="1"/>
</dbReference>
<dbReference type="PROSITE" id="PS00636">
    <property type="entry name" value="DNAJ_1"/>
    <property type="match status" value="1"/>
</dbReference>
<dbReference type="OMA" id="WLDLWSK"/>
<dbReference type="Pfam" id="PF23302">
    <property type="entry name" value="HTH_DNAJC9"/>
    <property type="match status" value="1"/>
</dbReference>
<dbReference type="EMBL" id="UYYF01004545">
    <property type="protein sequence ID" value="VDN05286.1"/>
    <property type="molecule type" value="Genomic_DNA"/>
</dbReference>
<evidence type="ECO:0000313" key="5">
    <source>
        <dbReference type="WBParaSite" id="TCLT_0000780401-mRNA-1"/>
    </source>
</evidence>
<evidence type="ECO:0000259" key="2">
    <source>
        <dbReference type="PROSITE" id="PS50076"/>
    </source>
</evidence>
<accession>A0A0N5D4B4</accession>
<dbReference type="OrthoDB" id="110024at2759"/>
<dbReference type="InterPro" id="IPR052594">
    <property type="entry name" value="J_domain-containing_protein"/>
</dbReference>
<dbReference type="GO" id="GO:0005634">
    <property type="term" value="C:nucleus"/>
    <property type="evidence" value="ECO:0007669"/>
    <property type="project" value="TreeGrafter"/>
</dbReference>
<keyword evidence="1" id="KW-0175">Coiled coil</keyword>
<dbReference type="GO" id="GO:0005737">
    <property type="term" value="C:cytoplasm"/>
    <property type="evidence" value="ECO:0007669"/>
    <property type="project" value="TreeGrafter"/>
</dbReference>
<feature type="coiled-coil region" evidence="1">
    <location>
        <begin position="189"/>
        <end position="219"/>
    </location>
</feature>
<dbReference type="SUPFAM" id="SSF46565">
    <property type="entry name" value="Chaperone J-domain"/>
    <property type="match status" value="1"/>
</dbReference>
<evidence type="ECO:0000313" key="4">
    <source>
        <dbReference type="Proteomes" id="UP000276776"/>
    </source>
</evidence>
<dbReference type="Pfam" id="PF00226">
    <property type="entry name" value="DnaJ"/>
    <property type="match status" value="1"/>
</dbReference>
<organism evidence="5">
    <name type="scientific">Thelazia callipaeda</name>
    <name type="common">Oriental eyeworm</name>
    <name type="synonym">Parasitic nematode</name>
    <dbReference type="NCBI Taxonomy" id="103827"/>
    <lineage>
        <taxon>Eukaryota</taxon>
        <taxon>Metazoa</taxon>
        <taxon>Ecdysozoa</taxon>
        <taxon>Nematoda</taxon>
        <taxon>Chromadorea</taxon>
        <taxon>Rhabditida</taxon>
        <taxon>Spirurina</taxon>
        <taxon>Spiruromorpha</taxon>
        <taxon>Thelazioidea</taxon>
        <taxon>Thelaziidae</taxon>
        <taxon>Thelazia</taxon>
    </lineage>
</organism>
<name>A0A0N5D4B4_THECL</name>
<dbReference type="PRINTS" id="PR00625">
    <property type="entry name" value="JDOMAIN"/>
</dbReference>
<dbReference type="PROSITE" id="PS50076">
    <property type="entry name" value="DNAJ_2"/>
    <property type="match status" value="1"/>
</dbReference>
<reference evidence="5" key="1">
    <citation type="submission" date="2017-02" db="UniProtKB">
        <authorList>
            <consortium name="WormBaseParasite"/>
        </authorList>
    </citation>
    <scope>IDENTIFICATION</scope>
</reference>